<protein>
    <submittedName>
        <fullName evidence="1">Uncharacterized protein</fullName>
    </submittedName>
</protein>
<organism evidence="1 2">
    <name type="scientific">Corynebacterium atypicum</name>
    <dbReference type="NCBI Taxonomy" id="191610"/>
    <lineage>
        <taxon>Bacteria</taxon>
        <taxon>Bacillati</taxon>
        <taxon>Actinomycetota</taxon>
        <taxon>Actinomycetes</taxon>
        <taxon>Mycobacteriales</taxon>
        <taxon>Corynebacteriaceae</taxon>
        <taxon>Corynebacterium</taxon>
    </lineage>
</organism>
<dbReference type="RefSeq" id="WP_038607186.1">
    <property type="nucleotide sequence ID" value="NZ_CP008944.1"/>
</dbReference>
<reference evidence="1 2" key="1">
    <citation type="submission" date="2014-07" db="EMBL/GenBank/DDBJ databases">
        <title>Complete genome sequence of Corynebacterium atypicum DSM 44849: identifiction of the mycolic acid biosynthesis genes.</title>
        <authorList>
            <person name="Tippelt A."/>
            <person name="Mollmann S."/>
            <person name="Albersmeier A."/>
            <person name="Jaenicke S."/>
            <person name="Ruckert C."/>
            <person name="Tauch A."/>
        </authorList>
    </citation>
    <scope>NUCLEOTIDE SEQUENCE [LARGE SCALE GENOMIC DNA]</scope>
    <source>
        <strain evidence="1 2">R2070</strain>
    </source>
</reference>
<proteinExistence type="predicted"/>
<sequence>MRTLYTRTDLTVPGAGTLTHLAQLEEINQTQARMVRLIQVEAGTPTGTWENGTSRGVVTVPQTEVPHPDTYGEFEGLDAQALTAEQFEAAWSRVQSHLG</sequence>
<evidence type="ECO:0000313" key="2">
    <source>
        <dbReference type="Proteomes" id="UP000028504"/>
    </source>
</evidence>
<dbReference type="Proteomes" id="UP000028504">
    <property type="component" value="Chromosome"/>
</dbReference>
<evidence type="ECO:0000313" key="1">
    <source>
        <dbReference type="EMBL" id="AIG64881.1"/>
    </source>
</evidence>
<gene>
    <name evidence="1" type="ORF">CATYP_10380</name>
</gene>
<keyword evidence="2" id="KW-1185">Reference proteome</keyword>
<accession>A0ABN4DGZ0</accession>
<name>A0ABN4DGZ0_9CORY</name>
<dbReference type="EMBL" id="CP008944">
    <property type="protein sequence ID" value="AIG64881.1"/>
    <property type="molecule type" value="Genomic_DNA"/>
</dbReference>